<evidence type="ECO:0000256" key="4">
    <source>
        <dbReference type="ARBA" id="ARBA00022729"/>
    </source>
</evidence>
<dbReference type="GO" id="GO:0015833">
    <property type="term" value="P:peptide transport"/>
    <property type="evidence" value="ECO:0007669"/>
    <property type="project" value="TreeGrafter"/>
</dbReference>
<dbReference type="GO" id="GO:1904680">
    <property type="term" value="F:peptide transmembrane transporter activity"/>
    <property type="evidence" value="ECO:0007669"/>
    <property type="project" value="TreeGrafter"/>
</dbReference>
<gene>
    <name evidence="7" type="ORF">EZ449_13445</name>
</gene>
<evidence type="ECO:0000256" key="3">
    <source>
        <dbReference type="ARBA" id="ARBA00022448"/>
    </source>
</evidence>
<evidence type="ECO:0000313" key="7">
    <source>
        <dbReference type="EMBL" id="TCD07546.1"/>
    </source>
</evidence>
<evidence type="ECO:0000313" key="8">
    <source>
        <dbReference type="Proteomes" id="UP000291485"/>
    </source>
</evidence>
<name>A0A4V2MMN8_9SPHI</name>
<dbReference type="PIRSF" id="PIRSF002741">
    <property type="entry name" value="MppA"/>
    <property type="match status" value="1"/>
</dbReference>
<keyword evidence="4 5" id="KW-0732">Signal</keyword>
<dbReference type="GO" id="GO:0043190">
    <property type="term" value="C:ATP-binding cassette (ABC) transporter complex"/>
    <property type="evidence" value="ECO:0007669"/>
    <property type="project" value="InterPro"/>
</dbReference>
<dbReference type="Pfam" id="PF00496">
    <property type="entry name" value="SBP_bac_5"/>
    <property type="match status" value="1"/>
</dbReference>
<dbReference type="InterPro" id="IPR000914">
    <property type="entry name" value="SBP_5_dom"/>
</dbReference>
<comment type="similarity">
    <text evidence="2">Belongs to the bacterial solute-binding protein 5 family.</text>
</comment>
<dbReference type="SUPFAM" id="SSF53850">
    <property type="entry name" value="Periplasmic binding protein-like II"/>
    <property type="match status" value="1"/>
</dbReference>
<reference evidence="7 8" key="1">
    <citation type="submission" date="2019-02" db="EMBL/GenBank/DDBJ databases">
        <title>Pedobacter sp. RP-3-11 sp. nov., isolated from Arctic soil.</title>
        <authorList>
            <person name="Dahal R.H."/>
        </authorList>
    </citation>
    <scope>NUCLEOTIDE SEQUENCE [LARGE SCALE GENOMIC DNA]</scope>
    <source>
        <strain evidence="7 8">RP-3-11</strain>
    </source>
</reference>
<dbReference type="InterPro" id="IPR030678">
    <property type="entry name" value="Peptide/Ni-bd"/>
</dbReference>
<dbReference type="Gene3D" id="3.10.105.10">
    <property type="entry name" value="Dipeptide-binding Protein, Domain 3"/>
    <property type="match status" value="1"/>
</dbReference>
<dbReference type="OrthoDB" id="9772924at2"/>
<dbReference type="GO" id="GO:0030288">
    <property type="term" value="C:outer membrane-bounded periplasmic space"/>
    <property type="evidence" value="ECO:0007669"/>
    <property type="project" value="UniProtKB-ARBA"/>
</dbReference>
<comment type="caution">
    <text evidence="7">The sequence shown here is derived from an EMBL/GenBank/DDBJ whole genome shotgun (WGS) entry which is preliminary data.</text>
</comment>
<dbReference type="PROSITE" id="PS51257">
    <property type="entry name" value="PROKAR_LIPOPROTEIN"/>
    <property type="match status" value="1"/>
</dbReference>
<dbReference type="PANTHER" id="PTHR30290:SF10">
    <property type="entry name" value="PERIPLASMIC OLIGOPEPTIDE-BINDING PROTEIN-RELATED"/>
    <property type="match status" value="1"/>
</dbReference>
<feature type="domain" description="Solute-binding protein family 5" evidence="6">
    <location>
        <begin position="74"/>
        <end position="461"/>
    </location>
</feature>
<dbReference type="RefSeq" id="WP_131559625.1">
    <property type="nucleotide sequence ID" value="NZ_SJSN01000010.1"/>
</dbReference>
<dbReference type="Proteomes" id="UP000291485">
    <property type="component" value="Unassembled WGS sequence"/>
</dbReference>
<dbReference type="CDD" id="cd00995">
    <property type="entry name" value="PBP2_NikA_DppA_OppA_like"/>
    <property type="match status" value="1"/>
</dbReference>
<dbReference type="InterPro" id="IPR039424">
    <property type="entry name" value="SBP_5"/>
</dbReference>
<feature type="chain" id="PRO_5020855319" evidence="5">
    <location>
        <begin position="25"/>
        <end position="544"/>
    </location>
</feature>
<protein>
    <submittedName>
        <fullName evidence="7">ABC transporter substrate-binding protein</fullName>
    </submittedName>
</protein>
<keyword evidence="3" id="KW-0813">Transport</keyword>
<dbReference type="EMBL" id="SJSN01000010">
    <property type="protein sequence ID" value="TCD07546.1"/>
    <property type="molecule type" value="Genomic_DNA"/>
</dbReference>
<dbReference type="AlphaFoldDB" id="A0A4V2MMN8"/>
<dbReference type="Gene3D" id="3.40.190.10">
    <property type="entry name" value="Periplasmic binding protein-like II"/>
    <property type="match status" value="1"/>
</dbReference>
<evidence type="ECO:0000259" key="6">
    <source>
        <dbReference type="Pfam" id="PF00496"/>
    </source>
</evidence>
<comment type="subcellular location">
    <subcellularLocation>
        <location evidence="1">Cell envelope</location>
    </subcellularLocation>
</comment>
<proteinExistence type="inferred from homology"/>
<evidence type="ECO:0000256" key="2">
    <source>
        <dbReference type="ARBA" id="ARBA00005695"/>
    </source>
</evidence>
<dbReference type="Gene3D" id="3.90.76.10">
    <property type="entry name" value="Dipeptide-binding Protein, Domain 1"/>
    <property type="match status" value="1"/>
</dbReference>
<evidence type="ECO:0000256" key="5">
    <source>
        <dbReference type="SAM" id="SignalP"/>
    </source>
</evidence>
<dbReference type="PANTHER" id="PTHR30290">
    <property type="entry name" value="PERIPLASMIC BINDING COMPONENT OF ABC TRANSPORTER"/>
    <property type="match status" value="1"/>
</dbReference>
<accession>A0A4V2MMN8</accession>
<evidence type="ECO:0000256" key="1">
    <source>
        <dbReference type="ARBA" id="ARBA00004196"/>
    </source>
</evidence>
<keyword evidence="8" id="KW-1185">Reference proteome</keyword>
<sequence length="544" mass="62294">MRGSFKYIFWIFCCALIFSCKESADNKNKKVFNINLDQGLTSIDPAFARNQNAIWMTNQIFNGLVQIDSSLQTIPCIAKTWQVSDDALTYTFNLRSDVYFHDDPIFKNGKGRKVVASDFAYSFYRLIDPKVASSGGWIFSDKVKDQENFIAINDSTFQIKLVRPFPPFMSLLTTQYCSVVPKEVVEHYGKDFRSHPVGTGPFQFKYWKEGEILVLLKNDRYFEKDEKGIQLPYLDAVKATFITDKQSGFMSFLKKDLDFYYNVDGSYRDDILTKSGKMSSKYKGKFTLTKSPYLCTEYVGILVDSSLAIVKNSPLRIKKIRQAINYSIDRDKLIKYLRNGIGIAATSGFIPKGMPGFDSLAVHGYAYNPTKAAKLLAEAGFPEGKDLPEITLNTTTTYKDLIEFIQGELTAVGIKTKIDVSPSSSLRDLMSKNNVNFFRGSWLADYADGENFLSMFYTKNKVPYGPNYTAFYNKEFDQLFEQSYYEPDNEKRFELYRKMDQMVMDYSPVVPLFYDQSVVMLQNNISGYAFNPLSLMTLKKIKKN</sequence>
<organism evidence="7 8">
    <name type="scientific">Pedobacter frigidisoli</name>
    <dbReference type="NCBI Taxonomy" id="2530455"/>
    <lineage>
        <taxon>Bacteria</taxon>
        <taxon>Pseudomonadati</taxon>
        <taxon>Bacteroidota</taxon>
        <taxon>Sphingobacteriia</taxon>
        <taxon>Sphingobacteriales</taxon>
        <taxon>Sphingobacteriaceae</taxon>
        <taxon>Pedobacter</taxon>
    </lineage>
</organism>
<feature type="signal peptide" evidence="5">
    <location>
        <begin position="1"/>
        <end position="24"/>
    </location>
</feature>